<accession>A0A081AVM6</accession>
<organism evidence="1 2">
    <name type="scientific">Phytophthora nicotianae P1976</name>
    <dbReference type="NCBI Taxonomy" id="1317066"/>
    <lineage>
        <taxon>Eukaryota</taxon>
        <taxon>Sar</taxon>
        <taxon>Stramenopiles</taxon>
        <taxon>Oomycota</taxon>
        <taxon>Peronosporomycetes</taxon>
        <taxon>Peronosporales</taxon>
        <taxon>Peronosporaceae</taxon>
        <taxon>Phytophthora</taxon>
    </lineage>
</organism>
<evidence type="ECO:0000313" key="2">
    <source>
        <dbReference type="Proteomes" id="UP000028582"/>
    </source>
</evidence>
<proteinExistence type="predicted"/>
<name>A0A081AVM6_PHYNI</name>
<gene>
    <name evidence="1" type="ORF">F444_02970</name>
</gene>
<sequence length="65" mass="6778">MNETSWANGVVALCESRRLKSSAKSVSAGRKSGPKCQSAGQFGSASIYPGSIIDAKPSITFEVVE</sequence>
<dbReference type="Proteomes" id="UP000028582">
    <property type="component" value="Unassembled WGS sequence"/>
</dbReference>
<dbReference type="EMBL" id="ANJA01000603">
    <property type="protein sequence ID" value="ETO82937.1"/>
    <property type="molecule type" value="Genomic_DNA"/>
</dbReference>
<reference evidence="1 2" key="1">
    <citation type="submission" date="2013-11" db="EMBL/GenBank/DDBJ databases">
        <title>The Genome Sequence of Phytophthora parasitica P1976.</title>
        <authorList>
            <consortium name="The Broad Institute Genomics Platform"/>
            <person name="Russ C."/>
            <person name="Tyler B."/>
            <person name="Panabieres F."/>
            <person name="Shan W."/>
            <person name="Tripathy S."/>
            <person name="Grunwald N."/>
            <person name="Machado M."/>
            <person name="Johnson C.S."/>
            <person name="Walker B."/>
            <person name="Young S."/>
            <person name="Zeng Q."/>
            <person name="Gargeya S."/>
            <person name="Fitzgerald M."/>
            <person name="Haas B."/>
            <person name="Abouelleil A."/>
            <person name="Allen A.W."/>
            <person name="Alvarado L."/>
            <person name="Arachchi H.M."/>
            <person name="Berlin A.M."/>
            <person name="Chapman S.B."/>
            <person name="Gainer-Dewar J."/>
            <person name="Goldberg J."/>
            <person name="Griggs A."/>
            <person name="Gujja S."/>
            <person name="Hansen M."/>
            <person name="Howarth C."/>
            <person name="Imamovic A."/>
            <person name="Ireland A."/>
            <person name="Larimer J."/>
            <person name="McCowan C."/>
            <person name="Murphy C."/>
            <person name="Pearson M."/>
            <person name="Poon T.W."/>
            <person name="Priest M."/>
            <person name="Roberts A."/>
            <person name="Saif S."/>
            <person name="Shea T."/>
            <person name="Sisk P."/>
            <person name="Sykes S."/>
            <person name="Wortman J."/>
            <person name="Nusbaum C."/>
            <person name="Birren B."/>
        </authorList>
    </citation>
    <scope>NUCLEOTIDE SEQUENCE [LARGE SCALE GENOMIC DNA]</scope>
    <source>
        <strain evidence="1 2">P1976</strain>
    </source>
</reference>
<comment type="caution">
    <text evidence="1">The sequence shown here is derived from an EMBL/GenBank/DDBJ whole genome shotgun (WGS) entry which is preliminary data.</text>
</comment>
<dbReference type="AlphaFoldDB" id="A0A081AVM6"/>
<protein>
    <submittedName>
        <fullName evidence="1">Uncharacterized protein</fullName>
    </submittedName>
</protein>
<evidence type="ECO:0000313" key="1">
    <source>
        <dbReference type="EMBL" id="ETO82937.1"/>
    </source>
</evidence>